<sequence length="149" mass="17476">MRVLIDTNIFIQRENDHILQSDLQKLLNVLNKLKIEILIHPKSITDIERDTNEIRKKIMLSKIKTYSLLESPPEPNDNIYFLNIVGFPLKPNDYVDNSILYSVYKEALDFLISQDNGIHKKANRLSIRDRVLSIEDALKIFEKILQIKM</sequence>
<gene>
    <name evidence="2" type="ORF">S01H4_46230</name>
</gene>
<comment type="caution">
    <text evidence="2">The sequence shown here is derived from an EMBL/GenBank/DDBJ whole genome shotgun (WGS) entry which is preliminary data.</text>
</comment>
<proteinExistence type="predicted"/>
<dbReference type="Pfam" id="PF13470">
    <property type="entry name" value="PIN_3"/>
    <property type="match status" value="1"/>
</dbReference>
<dbReference type="InterPro" id="IPR002716">
    <property type="entry name" value="PIN_dom"/>
</dbReference>
<accession>X1B680</accession>
<feature type="domain" description="PIN" evidence="1">
    <location>
        <begin position="2"/>
        <end position="116"/>
    </location>
</feature>
<evidence type="ECO:0000313" key="2">
    <source>
        <dbReference type="EMBL" id="GAG90575.1"/>
    </source>
</evidence>
<dbReference type="AlphaFoldDB" id="X1B680"/>
<protein>
    <recommendedName>
        <fullName evidence="1">PIN domain-containing protein</fullName>
    </recommendedName>
</protein>
<dbReference type="CDD" id="cd18699">
    <property type="entry name" value="PIN_VapC_like"/>
    <property type="match status" value="1"/>
</dbReference>
<dbReference type="InterPro" id="IPR029060">
    <property type="entry name" value="PIN-like_dom_sf"/>
</dbReference>
<reference evidence="2" key="1">
    <citation type="journal article" date="2014" name="Front. Microbiol.">
        <title>High frequency of phylogenetically diverse reductive dehalogenase-homologous genes in deep subseafloor sedimentary metagenomes.</title>
        <authorList>
            <person name="Kawai M."/>
            <person name="Futagami T."/>
            <person name="Toyoda A."/>
            <person name="Takaki Y."/>
            <person name="Nishi S."/>
            <person name="Hori S."/>
            <person name="Arai W."/>
            <person name="Tsubouchi T."/>
            <person name="Morono Y."/>
            <person name="Uchiyama I."/>
            <person name="Ito T."/>
            <person name="Fujiyama A."/>
            <person name="Inagaki F."/>
            <person name="Takami H."/>
        </authorList>
    </citation>
    <scope>NUCLEOTIDE SEQUENCE</scope>
    <source>
        <strain evidence="2">Expedition CK06-06</strain>
    </source>
</reference>
<name>X1B680_9ZZZZ</name>
<organism evidence="2">
    <name type="scientific">marine sediment metagenome</name>
    <dbReference type="NCBI Taxonomy" id="412755"/>
    <lineage>
        <taxon>unclassified sequences</taxon>
        <taxon>metagenomes</taxon>
        <taxon>ecological metagenomes</taxon>
    </lineage>
</organism>
<dbReference type="EMBL" id="BART01025813">
    <property type="protein sequence ID" value="GAG90575.1"/>
    <property type="molecule type" value="Genomic_DNA"/>
</dbReference>
<dbReference type="SUPFAM" id="SSF88723">
    <property type="entry name" value="PIN domain-like"/>
    <property type="match status" value="1"/>
</dbReference>
<evidence type="ECO:0000259" key="1">
    <source>
        <dbReference type="Pfam" id="PF13470"/>
    </source>
</evidence>